<feature type="region of interest" description="Disordered" evidence="4">
    <location>
        <begin position="578"/>
        <end position="618"/>
    </location>
</feature>
<dbReference type="InterPro" id="IPR035965">
    <property type="entry name" value="PAS-like_dom_sf"/>
</dbReference>
<dbReference type="PANTHER" id="PTHR47429">
    <property type="entry name" value="PROTEIN TWIN LOV 1"/>
    <property type="match status" value="1"/>
</dbReference>
<evidence type="ECO:0000256" key="3">
    <source>
        <dbReference type="ARBA" id="ARBA00022991"/>
    </source>
</evidence>
<protein>
    <recommendedName>
        <fullName evidence="5">PAS domain-containing protein</fullName>
    </recommendedName>
</protein>
<dbReference type="Gene3D" id="1.10.167.10">
    <property type="entry name" value="Regulator of G-protein Signalling 4, domain 2"/>
    <property type="match status" value="1"/>
</dbReference>
<dbReference type="InterPro" id="IPR044926">
    <property type="entry name" value="RGS_subdomain_2"/>
</dbReference>
<dbReference type="Proteomes" id="UP000045706">
    <property type="component" value="Unassembled WGS sequence"/>
</dbReference>
<feature type="domain" description="PAS" evidence="5">
    <location>
        <begin position="285"/>
        <end position="335"/>
    </location>
</feature>
<organism evidence="6 8">
    <name type="scientific">Verticillium longisporum</name>
    <name type="common">Verticillium dahliae var. longisporum</name>
    <dbReference type="NCBI Taxonomy" id="100787"/>
    <lineage>
        <taxon>Eukaryota</taxon>
        <taxon>Fungi</taxon>
        <taxon>Dikarya</taxon>
        <taxon>Ascomycota</taxon>
        <taxon>Pezizomycotina</taxon>
        <taxon>Sordariomycetes</taxon>
        <taxon>Hypocreomycetidae</taxon>
        <taxon>Glomerellales</taxon>
        <taxon>Plectosphaerellaceae</taxon>
        <taxon>Verticillium</taxon>
    </lineage>
</organism>
<keyword evidence="2" id="KW-0288">FMN</keyword>
<dbReference type="EMBL" id="CVQI01022112">
    <property type="protein sequence ID" value="CRK29351.1"/>
    <property type="molecule type" value="Genomic_DNA"/>
</dbReference>
<evidence type="ECO:0000313" key="9">
    <source>
        <dbReference type="Proteomes" id="UP000045706"/>
    </source>
</evidence>
<dbReference type="SUPFAM" id="SSF55785">
    <property type="entry name" value="PYP-like sensor domain (PAS domain)"/>
    <property type="match status" value="1"/>
</dbReference>
<evidence type="ECO:0000313" key="7">
    <source>
        <dbReference type="EMBL" id="CRK29351.1"/>
    </source>
</evidence>
<dbReference type="Pfam" id="PF13426">
    <property type="entry name" value="PAS_9"/>
    <property type="match status" value="1"/>
</dbReference>
<sequence>MGSHYDPPTPPRERSSPRPGPGGSRAPPGLLIDTRKASHARPRPMVVSPPPTPRSGRPNKLAMRLRSNSGLSLHTNEDALRRYTDYNSDGSPRSPTFGRVVWGSIDGVAIKNEPSKPAAGTPALLTTGTSEQPLPIPDFWSNDTFQSALANPRICRRLLRFAQSRGCETDVEFLMRLQSYSSSLEQFIAEVATVPSPTNLPFPVAKSLNSDMKHLNTAVLPGLESIFAESKFCVERRVWKDLYPSFVRHQLALCAGSAFTCEEGPRTNGYPGLGDAFCLMSAQAADSSVISASDGFLTVTGYGRQEAVGRRYDFLHGSHTDKTALRRMREAVSRGEAFCELILNYRRDSWPLWNLLYLLPLTALDGTVRHYLGGHINVSETIGGQDDIVRVLSHDPAELDQAEDSRFTQDPCLGRRLSTRDCKADRRSSVRQRSGSNATKGFFKQFKKAPTSQAYKQAPDSPTLSSASTLNLNMLPTSEDLYSHYIVLQRARSSRAPSPGSDKEKSWRLDIAFASQDALAFLGIDQTVQAVTRQDFFTVLAEHAQSPSVTKSFRNTVRERVLRDGRQAVLDIAKHRPNHRRKQSLVGGFTGRPKDETREAPREKKHSRPGSRSGFASFVGAETSKADGVMSYWTPLKDGAGVVDWIVVMLTPS</sequence>
<keyword evidence="8" id="KW-1185">Reference proteome</keyword>
<gene>
    <name evidence="6" type="ORF">BN1708_010246</name>
    <name evidence="7" type="ORF">BN1723_014270</name>
</gene>
<dbReference type="GO" id="GO:0005634">
    <property type="term" value="C:nucleus"/>
    <property type="evidence" value="ECO:0007669"/>
    <property type="project" value="TreeGrafter"/>
</dbReference>
<evidence type="ECO:0000313" key="8">
    <source>
        <dbReference type="Proteomes" id="UP000044602"/>
    </source>
</evidence>
<evidence type="ECO:0000256" key="4">
    <source>
        <dbReference type="SAM" id="MobiDB-lite"/>
    </source>
</evidence>
<dbReference type="InterPro" id="IPR036305">
    <property type="entry name" value="RGS_sf"/>
</dbReference>
<evidence type="ECO:0000259" key="5">
    <source>
        <dbReference type="PROSITE" id="PS50112"/>
    </source>
</evidence>
<dbReference type="Proteomes" id="UP000044602">
    <property type="component" value="Unassembled WGS sequence"/>
</dbReference>
<keyword evidence="3" id="KW-0157">Chromophore</keyword>
<dbReference type="SUPFAM" id="SSF48097">
    <property type="entry name" value="Regulator of G-protein signaling, RGS"/>
    <property type="match status" value="1"/>
</dbReference>
<dbReference type="InterPro" id="IPR000014">
    <property type="entry name" value="PAS"/>
</dbReference>
<name>A0A0G4KPE5_VERLO</name>
<feature type="region of interest" description="Disordered" evidence="4">
    <location>
        <begin position="1"/>
        <end position="60"/>
    </location>
</feature>
<evidence type="ECO:0000256" key="2">
    <source>
        <dbReference type="ARBA" id="ARBA00022643"/>
    </source>
</evidence>
<dbReference type="EMBL" id="CVQH01003113">
    <property type="protein sequence ID" value="CRK11677.1"/>
    <property type="molecule type" value="Genomic_DNA"/>
</dbReference>
<dbReference type="PANTHER" id="PTHR47429:SF2">
    <property type="entry name" value="PROTEIN TWIN LOV 1"/>
    <property type="match status" value="1"/>
</dbReference>
<evidence type="ECO:0000256" key="1">
    <source>
        <dbReference type="ARBA" id="ARBA00022630"/>
    </source>
</evidence>
<keyword evidence="1" id="KW-0285">Flavoprotein</keyword>
<accession>A0A0G4KPE5</accession>
<dbReference type="STRING" id="100787.A0A0G4KPE5"/>
<dbReference type="AlphaFoldDB" id="A0A0G4KPE5"/>
<feature type="compositionally biased region" description="Basic and acidic residues" evidence="4">
    <location>
        <begin position="592"/>
        <end position="602"/>
    </location>
</feature>
<evidence type="ECO:0000313" key="6">
    <source>
        <dbReference type="EMBL" id="CRK11677.1"/>
    </source>
</evidence>
<dbReference type="PROSITE" id="PS50112">
    <property type="entry name" value="PAS"/>
    <property type="match status" value="1"/>
</dbReference>
<dbReference type="Gene3D" id="3.30.450.20">
    <property type="entry name" value="PAS domain"/>
    <property type="match status" value="1"/>
</dbReference>
<reference evidence="8 9" key="1">
    <citation type="submission" date="2015-05" db="EMBL/GenBank/DDBJ databases">
        <authorList>
            <person name="Fogelqvist Johan"/>
        </authorList>
    </citation>
    <scope>NUCLEOTIDE SEQUENCE [LARGE SCALE GENOMIC DNA]</scope>
    <source>
        <strain evidence="6">VL1</strain>
        <strain evidence="7">VL2</strain>
    </source>
</reference>
<proteinExistence type="predicted"/>